<comment type="caution">
    <text evidence="3">The sequence shown here is derived from an EMBL/GenBank/DDBJ whole genome shotgun (WGS) entry which is preliminary data.</text>
</comment>
<name>A0A1C3EH00_9PLAN</name>
<accession>A0A1C3EH00</accession>
<dbReference type="InterPro" id="IPR052020">
    <property type="entry name" value="Cyclic_di-GMP/3'3'-cGAMP_PDE"/>
</dbReference>
<gene>
    <name evidence="3" type="ORF">A6X21_19170</name>
</gene>
<dbReference type="RefSeq" id="WP_068847016.1">
    <property type="nucleotide sequence ID" value="NZ_LYDR01000063.1"/>
</dbReference>
<evidence type="ECO:0000313" key="4">
    <source>
        <dbReference type="Proteomes" id="UP000094828"/>
    </source>
</evidence>
<dbReference type="InterPro" id="IPR003607">
    <property type="entry name" value="HD/PDEase_dom"/>
</dbReference>
<evidence type="ECO:0000259" key="2">
    <source>
        <dbReference type="PROSITE" id="PS51832"/>
    </source>
</evidence>
<dbReference type="EMBL" id="LYDR01000063">
    <property type="protein sequence ID" value="ODA32498.1"/>
    <property type="molecule type" value="Genomic_DNA"/>
</dbReference>
<proteinExistence type="predicted"/>
<organism evidence="3 4">
    <name type="scientific">Planctopirus hydrillae</name>
    <dbReference type="NCBI Taxonomy" id="1841610"/>
    <lineage>
        <taxon>Bacteria</taxon>
        <taxon>Pseudomonadati</taxon>
        <taxon>Planctomycetota</taxon>
        <taxon>Planctomycetia</taxon>
        <taxon>Planctomycetales</taxon>
        <taxon>Planctomycetaceae</taxon>
        <taxon>Planctopirus</taxon>
    </lineage>
</organism>
<dbReference type="InterPro" id="IPR037522">
    <property type="entry name" value="HD_GYP_dom"/>
</dbReference>
<dbReference type="PANTHER" id="PTHR45228:SF5">
    <property type="entry name" value="CYCLIC DI-GMP PHOSPHODIESTERASE VC_1348-RELATED"/>
    <property type="match status" value="1"/>
</dbReference>
<protein>
    <submittedName>
        <fullName evidence="3">Uncharacterized protein</fullName>
    </submittedName>
</protein>
<keyword evidence="4" id="KW-1185">Reference proteome</keyword>
<dbReference type="PROSITE" id="PS51831">
    <property type="entry name" value="HD"/>
    <property type="match status" value="1"/>
</dbReference>
<evidence type="ECO:0000259" key="1">
    <source>
        <dbReference type="PROSITE" id="PS51831"/>
    </source>
</evidence>
<dbReference type="CDD" id="cd00077">
    <property type="entry name" value="HDc"/>
    <property type="match status" value="1"/>
</dbReference>
<dbReference type="PROSITE" id="PS51832">
    <property type="entry name" value="HD_GYP"/>
    <property type="match status" value="1"/>
</dbReference>
<dbReference type="Proteomes" id="UP000094828">
    <property type="component" value="Unassembled WGS sequence"/>
</dbReference>
<dbReference type="SMART" id="SM00471">
    <property type="entry name" value="HDc"/>
    <property type="match status" value="1"/>
</dbReference>
<feature type="domain" description="HD-GYP" evidence="2">
    <location>
        <begin position="282"/>
        <end position="477"/>
    </location>
</feature>
<reference evidence="3 4" key="1">
    <citation type="submission" date="2016-05" db="EMBL/GenBank/DDBJ databases">
        <title>Genomic and physiological characterization of Planctopirus sp. isolated from fresh water lake.</title>
        <authorList>
            <person name="Subhash Y."/>
            <person name="Ramana C."/>
        </authorList>
    </citation>
    <scope>NUCLEOTIDE SEQUENCE [LARGE SCALE GENOMIC DNA]</scope>
    <source>
        <strain evidence="3 4">JC280</strain>
    </source>
</reference>
<dbReference type="STRING" id="1841610.A6X21_19170"/>
<dbReference type="SUPFAM" id="SSF109604">
    <property type="entry name" value="HD-domain/PDEase-like"/>
    <property type="match status" value="2"/>
</dbReference>
<dbReference type="PANTHER" id="PTHR45228">
    <property type="entry name" value="CYCLIC DI-GMP PHOSPHODIESTERASE TM_0186-RELATED"/>
    <property type="match status" value="1"/>
</dbReference>
<sequence length="488" mass="54291">MATAIVDSWDNLTTSSHITEKRLIEPGQLRLSELIAALSVALDLTEGQPAGHAARSCIIGMKIAELLGLPQHQLADLYYALLMKDLGCSSNAAKMCYLFGADERQIKHDLKSIDWTRMQASVSFSWAHVAPEASPLQKILKVAALFATGPEGARRLVETRCERGAQIARDLGFSETTALAIRSLDEHWNGKGQPDGLKGEEIPLLARILGIAQTVEVFYQLGGPQKVHQIVTERSGTWFDPQLSRIVSGLCFDTAFWEQVETRNSLDLAVAWEIPDQIHLVDDVLMDKICYAFASVVDAKSPWTFNHSNVVAELSRDLAQILGFSEEMQRDLYRAGLLHDLGKLGVSNAILDKPGKPTDEEFAAIRKHPDFSEKILLNVPRFGQLADVAAAHHERLDGKGYHRRLITEELPLHYRILPVADVYDALTAKRPYRDAMPIEKVMSIMDKDAGTVFAPEVVQALHNWIDRQNPQTRVTQQLEAIDQLLGNL</sequence>
<dbReference type="Gene3D" id="1.10.3210.10">
    <property type="entry name" value="Hypothetical protein af1432"/>
    <property type="match status" value="3"/>
</dbReference>
<dbReference type="Pfam" id="PF13487">
    <property type="entry name" value="HD_5"/>
    <property type="match status" value="2"/>
</dbReference>
<dbReference type="OrthoDB" id="9804747at2"/>
<dbReference type="AlphaFoldDB" id="A0A1C3EH00"/>
<evidence type="ECO:0000313" key="3">
    <source>
        <dbReference type="EMBL" id="ODA32498.1"/>
    </source>
</evidence>
<dbReference type="InterPro" id="IPR006674">
    <property type="entry name" value="HD_domain"/>
</dbReference>
<feature type="domain" description="HD" evidence="1">
    <location>
        <begin position="304"/>
        <end position="426"/>
    </location>
</feature>